<evidence type="ECO:0000313" key="3">
    <source>
        <dbReference type="Proteomes" id="UP000054845"/>
    </source>
</evidence>
<sequence length="285" mass="31618">MLRRTLALLQQAASASTSSAESSLAAEAQLPRRKKTLPSLLSTLPQSGVGYKVRQKRWAAKGVDTLHGQEYEGPARTHEELSRRTAKEHECYWHVTKVKHREDGTPARVWGQLVWRGRLTMLRPERIRGGLKWSWAIANADADLLTLEKTADSGRNLAKIPRLAKIYGAKVMKARESLGLSPKPDANGPPGLRASAAEISAAVEAAAKAERDAKIAAEQAAQASLAAEDPEERRGNEGEVEEFEESPEESKQAEEPQKEADENSIKHKLEQEKERQTNKKGFKFW</sequence>
<feature type="compositionally biased region" description="Acidic residues" evidence="1">
    <location>
        <begin position="238"/>
        <end position="247"/>
    </location>
</feature>
<dbReference type="Proteomes" id="UP000054845">
    <property type="component" value="Unassembled WGS sequence"/>
</dbReference>
<evidence type="ECO:0000313" key="2">
    <source>
        <dbReference type="EMBL" id="CEH18536.1"/>
    </source>
</evidence>
<feature type="compositionally biased region" description="Basic and acidic residues" evidence="1">
    <location>
        <begin position="248"/>
        <end position="277"/>
    </location>
</feature>
<keyword evidence="3" id="KW-1185">Reference proteome</keyword>
<organism evidence="2 3">
    <name type="scientific">Ceraceosorus bombacis</name>
    <dbReference type="NCBI Taxonomy" id="401625"/>
    <lineage>
        <taxon>Eukaryota</taxon>
        <taxon>Fungi</taxon>
        <taxon>Dikarya</taxon>
        <taxon>Basidiomycota</taxon>
        <taxon>Ustilaginomycotina</taxon>
        <taxon>Exobasidiomycetes</taxon>
        <taxon>Ceraceosorales</taxon>
        <taxon>Ceraceosoraceae</taxon>
        <taxon>Ceraceosorus</taxon>
    </lineage>
</organism>
<feature type="region of interest" description="Disordered" evidence="1">
    <location>
        <begin position="214"/>
        <end position="285"/>
    </location>
</feature>
<dbReference type="AlphaFoldDB" id="A0A0P1BQX4"/>
<proteinExistence type="predicted"/>
<feature type="compositionally biased region" description="Low complexity" evidence="1">
    <location>
        <begin position="216"/>
        <end position="227"/>
    </location>
</feature>
<dbReference type="EMBL" id="CCYA01000275">
    <property type="protein sequence ID" value="CEH18536.1"/>
    <property type="molecule type" value="Genomic_DNA"/>
</dbReference>
<evidence type="ECO:0000256" key="1">
    <source>
        <dbReference type="SAM" id="MobiDB-lite"/>
    </source>
</evidence>
<protein>
    <submittedName>
        <fullName evidence="2">Uncharacterized protein</fullName>
    </submittedName>
</protein>
<reference evidence="2 3" key="1">
    <citation type="submission" date="2014-09" db="EMBL/GenBank/DDBJ databases">
        <authorList>
            <person name="Magalhaes I.L.F."/>
            <person name="Oliveira U."/>
            <person name="Santos F.R."/>
            <person name="Vidigal T.H.D.A."/>
            <person name="Brescovit A.D."/>
            <person name="Santos A.J."/>
        </authorList>
    </citation>
    <scope>NUCLEOTIDE SEQUENCE [LARGE SCALE GENOMIC DNA]</scope>
</reference>
<dbReference type="OrthoDB" id="16434at2759"/>
<name>A0A0P1BQX4_9BASI</name>
<accession>A0A0P1BQX4</accession>